<dbReference type="EMBL" id="DF820455">
    <property type="protein sequence ID" value="GAK49891.1"/>
    <property type="molecule type" value="Genomic_DNA"/>
</dbReference>
<proteinExistence type="predicted"/>
<evidence type="ECO:0000313" key="3">
    <source>
        <dbReference type="Proteomes" id="UP000030700"/>
    </source>
</evidence>
<keyword evidence="3" id="KW-1185">Reference proteome</keyword>
<accession>A0A0S6VWZ1</accession>
<dbReference type="InterPro" id="IPR038071">
    <property type="entry name" value="UROD/MetE-like_sf"/>
</dbReference>
<feature type="region of interest" description="Disordered" evidence="1">
    <location>
        <begin position="37"/>
        <end position="58"/>
    </location>
</feature>
<dbReference type="HOGENOM" id="CLU_060270_0_0_0"/>
<reference evidence="2" key="1">
    <citation type="journal article" date="2015" name="PeerJ">
        <title>First genomic representation of candidate bacterial phylum KSB3 points to enhanced environmental sensing as a trigger of wastewater bulking.</title>
        <authorList>
            <person name="Sekiguchi Y."/>
            <person name="Ohashi A."/>
            <person name="Parks D.H."/>
            <person name="Yamauchi T."/>
            <person name="Tyson G.W."/>
            <person name="Hugenholtz P."/>
        </authorList>
    </citation>
    <scope>NUCLEOTIDE SEQUENCE [LARGE SCALE GENOMIC DNA]</scope>
</reference>
<name>A0A0S6VWZ1_9BACT</name>
<dbReference type="Proteomes" id="UP000030700">
    <property type="component" value="Unassembled WGS sequence"/>
</dbReference>
<evidence type="ECO:0000256" key="1">
    <source>
        <dbReference type="SAM" id="MobiDB-lite"/>
    </source>
</evidence>
<evidence type="ECO:0000313" key="2">
    <source>
        <dbReference type="EMBL" id="GAK49891.1"/>
    </source>
</evidence>
<gene>
    <name evidence="2" type="ORF">U14_01115</name>
</gene>
<dbReference type="STRING" id="1499966.U14_01115"/>
<sequence>MTNTLWKTNWAETKLHFEQWWRREGLVLGSWGTGLKSPRPPHVAVTPPPAPTTPEQRHTDPQFVAQHIRYDMAQKIWPADILPLCWPDIGTVSLAPYLGATQEFAETNIWYHECITDPDTHPPLRFDAAHPACQLLETIVRETVAQSQGNYLVGMPAIIPNLDVLSELRGAAQLMTDLVDRAEWVHEKLQEIEAAYMLAFDRMYDLIKLDDGSMAFGYFMLWGAGKTGLLQCDVAAMISPRMFKRFVVPYLRQSCQFLQHSMFHVDGHQCLGHVDHLLDIEDLNAIEWTPDPQVPPGGDPYWYEMYRKILNANKAVWIANIDVNDVIPLLDAIGGKGVYLNVITADGVPLQEADVERMIKMVEPYR</sequence>
<feature type="compositionally biased region" description="Pro residues" evidence="1">
    <location>
        <begin position="38"/>
        <end position="52"/>
    </location>
</feature>
<protein>
    <submittedName>
        <fullName evidence="2">Trimethylamine corrinoid protein 2</fullName>
    </submittedName>
</protein>
<dbReference type="AlphaFoldDB" id="A0A0S6VWZ1"/>
<organism evidence="2">
    <name type="scientific">Candidatus Moduliflexus flocculans</name>
    <dbReference type="NCBI Taxonomy" id="1499966"/>
    <lineage>
        <taxon>Bacteria</taxon>
        <taxon>Candidatus Moduliflexota</taxon>
        <taxon>Candidatus Moduliflexia</taxon>
        <taxon>Candidatus Moduliflexales</taxon>
        <taxon>Candidatus Moduliflexaceae</taxon>
    </lineage>
</organism>
<dbReference type="Gene3D" id="3.20.20.210">
    <property type="match status" value="1"/>
</dbReference>